<dbReference type="EMBL" id="LCQD01000003">
    <property type="protein sequence ID" value="KKW13198.1"/>
    <property type="molecule type" value="Genomic_DNA"/>
</dbReference>
<protein>
    <submittedName>
        <fullName evidence="1">Uncharacterized protein</fullName>
    </submittedName>
</protein>
<sequence>MTSDHQLFAIQIEDIIHSLKTTTVDIPQQARLNRLRAVQDQISRLCQALMASLPRDVVSK</sequence>
<accession>A0A0G1W3C8</accession>
<proteinExistence type="predicted"/>
<comment type="caution">
    <text evidence="1">The sequence shown here is derived from an EMBL/GenBank/DDBJ whole genome shotgun (WGS) entry which is preliminary data.</text>
</comment>
<organism evidence="1 2">
    <name type="scientific">Candidatus Gottesmanbacteria bacterium GW2011_GWB1_49_7</name>
    <dbReference type="NCBI Taxonomy" id="1618448"/>
    <lineage>
        <taxon>Bacteria</taxon>
        <taxon>Candidatus Gottesmaniibacteriota</taxon>
    </lineage>
</organism>
<dbReference type="AlphaFoldDB" id="A0A0G1W3C8"/>
<evidence type="ECO:0000313" key="1">
    <source>
        <dbReference type="EMBL" id="KKW13198.1"/>
    </source>
</evidence>
<dbReference type="Proteomes" id="UP000034588">
    <property type="component" value="Unassembled WGS sequence"/>
</dbReference>
<evidence type="ECO:0000313" key="2">
    <source>
        <dbReference type="Proteomes" id="UP000034588"/>
    </source>
</evidence>
<gene>
    <name evidence="1" type="ORF">UY48_C0003G0020</name>
</gene>
<reference evidence="1 2" key="1">
    <citation type="journal article" date="2015" name="Nature">
        <title>rRNA introns, odd ribosomes, and small enigmatic genomes across a large radiation of phyla.</title>
        <authorList>
            <person name="Brown C.T."/>
            <person name="Hug L.A."/>
            <person name="Thomas B.C."/>
            <person name="Sharon I."/>
            <person name="Castelle C.J."/>
            <person name="Singh A."/>
            <person name="Wilkins M.J."/>
            <person name="Williams K.H."/>
            <person name="Banfield J.F."/>
        </authorList>
    </citation>
    <scope>NUCLEOTIDE SEQUENCE [LARGE SCALE GENOMIC DNA]</scope>
</reference>
<name>A0A0G1W3C8_9BACT</name>